<feature type="compositionally biased region" description="Polar residues" evidence="7">
    <location>
        <begin position="14"/>
        <end position="36"/>
    </location>
</feature>
<dbReference type="PROSITE" id="PS51146">
    <property type="entry name" value="KAIC"/>
    <property type="match status" value="2"/>
</dbReference>
<sequence length="513" mass="57261">MNRSKNRFPGETLPFTTSADVESTSRQSSPSTIPRLSTGVTGFDEILDGGLVAHRAYLLRGGPGSGKTTLGMHFLAAGVERGETCLFITMGEPEAEIRQNARAFDSILDKIHFLDLSPSASFFTEMQSYDIFSPAEVEREPITQRIMSSVEELRPQRVFLDAMTQFRFLNPDDFQFRKQVLSFLRFLMERGATVVFTSEGSVSSPDDDLQFMSDGVIHLHFNPESRAISVSKFRGSDFQAGSHVMRLTDTGMHVFPKLLPQMHIQSYVQEKISSGVPEIDELLHGGIERGAISMITGPTGVGKTTLGLQFMKEAAGRGERSVVYTFEETKETLLNRCEAINIPVRTMQERGTLAINQVEPLRFTPDEFARIVRQEVEQQGSRIVMLDSVSGYSLSLKGHDLVEPLHALCKYLQNMGVAVLLVNEVTSVVGEFKVSEFGLSYLADNIIFLRYLELRGEMRRAIGVLKKRLSSFERTIRELEIGRYGIKVGKPLTGIQGILTGNLHFIEQANRES</sequence>
<dbReference type="InterPro" id="IPR020588">
    <property type="entry name" value="RecA_ATP-bd"/>
</dbReference>
<dbReference type="Gene3D" id="3.40.50.300">
    <property type="entry name" value="P-loop containing nucleotide triphosphate hydrolases"/>
    <property type="match status" value="2"/>
</dbReference>
<accession>A0ABQ6FWE4</accession>
<dbReference type="SMART" id="SM00382">
    <property type="entry name" value="AAA"/>
    <property type="match status" value="2"/>
</dbReference>
<keyword evidence="10" id="KW-0723">Serine/threonine-protein kinase</keyword>
<dbReference type="EMBL" id="BSRI01000002">
    <property type="protein sequence ID" value="GLV57917.1"/>
    <property type="molecule type" value="Genomic_DNA"/>
</dbReference>
<feature type="domain" description="RecA family profile 1" evidence="8">
    <location>
        <begin position="268"/>
        <end position="309"/>
    </location>
</feature>
<evidence type="ECO:0000256" key="3">
    <source>
        <dbReference type="ARBA" id="ARBA00022679"/>
    </source>
</evidence>
<proteinExistence type="predicted"/>
<evidence type="ECO:0000313" key="10">
    <source>
        <dbReference type="EMBL" id="GLV57917.1"/>
    </source>
</evidence>
<dbReference type="PANTHER" id="PTHR42926:SF1">
    <property type="entry name" value="CIRCADIAN CLOCK OSCILLATOR PROTEIN KAIC 1"/>
    <property type="match status" value="1"/>
</dbReference>
<dbReference type="InterPro" id="IPR003593">
    <property type="entry name" value="AAA+_ATPase"/>
</dbReference>
<evidence type="ECO:0000256" key="1">
    <source>
        <dbReference type="ARBA" id="ARBA00012513"/>
    </source>
</evidence>
<dbReference type="InterPro" id="IPR010624">
    <property type="entry name" value="KaiC_dom"/>
</dbReference>
<keyword evidence="3" id="KW-0808">Transferase</keyword>
<dbReference type="InterPro" id="IPR027417">
    <property type="entry name" value="P-loop_NTPase"/>
</dbReference>
<dbReference type="InterPro" id="IPR051347">
    <property type="entry name" value="Circadian_clock_KaiC-rel"/>
</dbReference>
<evidence type="ECO:0000256" key="5">
    <source>
        <dbReference type="ARBA" id="ARBA00022777"/>
    </source>
</evidence>
<evidence type="ECO:0000313" key="11">
    <source>
        <dbReference type="Proteomes" id="UP001344906"/>
    </source>
</evidence>
<feature type="region of interest" description="Disordered" evidence="7">
    <location>
        <begin position="1"/>
        <end position="36"/>
    </location>
</feature>
<evidence type="ECO:0000256" key="2">
    <source>
        <dbReference type="ARBA" id="ARBA00022553"/>
    </source>
</evidence>
<dbReference type="SUPFAM" id="SSF52540">
    <property type="entry name" value="P-loop containing nucleoside triphosphate hydrolases"/>
    <property type="match status" value="2"/>
</dbReference>
<keyword evidence="5 10" id="KW-0418">Kinase</keyword>
<dbReference type="RefSeq" id="WP_338253975.1">
    <property type="nucleotide sequence ID" value="NZ_BSRI01000002.1"/>
</dbReference>
<dbReference type="InterPro" id="IPR014774">
    <property type="entry name" value="KaiC-like_dom"/>
</dbReference>
<keyword evidence="4" id="KW-0677">Repeat</keyword>
<evidence type="ECO:0000256" key="7">
    <source>
        <dbReference type="SAM" id="MobiDB-lite"/>
    </source>
</evidence>
<gene>
    <name evidence="10" type="ORF">KDH_47520</name>
</gene>
<comment type="caution">
    <text evidence="10">The sequence shown here is derived from an EMBL/GenBank/DDBJ whole genome shotgun (WGS) entry which is preliminary data.</text>
</comment>
<feature type="domain" description="KaiC" evidence="9">
    <location>
        <begin position="270"/>
        <end position="502"/>
    </location>
</feature>
<dbReference type="InterPro" id="IPR030665">
    <property type="entry name" value="KaiC"/>
</dbReference>
<feature type="domain" description="KaiC" evidence="9">
    <location>
        <begin position="34"/>
        <end position="268"/>
    </location>
</feature>
<dbReference type="Proteomes" id="UP001344906">
    <property type="component" value="Unassembled WGS sequence"/>
</dbReference>
<evidence type="ECO:0000256" key="6">
    <source>
        <dbReference type="ARBA" id="ARBA00022801"/>
    </source>
</evidence>
<dbReference type="PANTHER" id="PTHR42926">
    <property type="match status" value="1"/>
</dbReference>
<dbReference type="PIRSF" id="PIRSF039117">
    <property type="entry name" value="KaiC"/>
    <property type="match status" value="1"/>
</dbReference>
<name>A0ABQ6FWE4_9CHLR</name>
<dbReference type="Pfam" id="PF06745">
    <property type="entry name" value="ATPase"/>
    <property type="match status" value="2"/>
</dbReference>
<dbReference type="EC" id="2.7.11.1" evidence="1"/>
<keyword evidence="2" id="KW-0597">Phosphoprotein</keyword>
<keyword evidence="11" id="KW-1185">Reference proteome</keyword>
<evidence type="ECO:0000259" key="8">
    <source>
        <dbReference type="PROSITE" id="PS50162"/>
    </source>
</evidence>
<organism evidence="10 11">
    <name type="scientific">Dictyobacter halimunensis</name>
    <dbReference type="NCBI Taxonomy" id="3026934"/>
    <lineage>
        <taxon>Bacteria</taxon>
        <taxon>Bacillati</taxon>
        <taxon>Chloroflexota</taxon>
        <taxon>Ktedonobacteria</taxon>
        <taxon>Ktedonobacterales</taxon>
        <taxon>Dictyobacteraceae</taxon>
        <taxon>Dictyobacter</taxon>
    </lineage>
</organism>
<dbReference type="PROSITE" id="PS50162">
    <property type="entry name" value="RECA_2"/>
    <property type="match status" value="1"/>
</dbReference>
<evidence type="ECO:0000256" key="4">
    <source>
        <dbReference type="ARBA" id="ARBA00022737"/>
    </source>
</evidence>
<keyword evidence="6" id="KW-0378">Hydrolase</keyword>
<evidence type="ECO:0000259" key="9">
    <source>
        <dbReference type="PROSITE" id="PS51146"/>
    </source>
</evidence>
<reference evidence="10 11" key="1">
    <citation type="submission" date="2023-02" db="EMBL/GenBank/DDBJ databases">
        <title>Dictyobacter halimunensis sp. nov., a new member of the class Ktedonobacteria from forest soil in a geothermal area.</title>
        <authorList>
            <person name="Rachmania M.K."/>
            <person name="Ningsih F."/>
            <person name="Sakai Y."/>
            <person name="Yabe S."/>
            <person name="Yokota A."/>
            <person name="Sjamsuridzal W."/>
        </authorList>
    </citation>
    <scope>NUCLEOTIDE SEQUENCE [LARGE SCALE GENOMIC DNA]</scope>
    <source>
        <strain evidence="10 11">S3.2.2.5</strain>
    </source>
</reference>
<dbReference type="GO" id="GO:0004674">
    <property type="term" value="F:protein serine/threonine kinase activity"/>
    <property type="evidence" value="ECO:0007669"/>
    <property type="project" value="UniProtKB-KW"/>
</dbReference>
<protein>
    <recommendedName>
        <fullName evidence="1">non-specific serine/threonine protein kinase</fullName>
        <ecNumber evidence="1">2.7.11.1</ecNumber>
    </recommendedName>
</protein>